<dbReference type="InterPro" id="IPR035948">
    <property type="entry name" value="YwqG-like_sf"/>
</dbReference>
<gene>
    <name evidence="1" type="ORF">CLV67_11775</name>
</gene>
<evidence type="ECO:0000313" key="2">
    <source>
        <dbReference type="Proteomes" id="UP000239415"/>
    </source>
</evidence>
<sequence length="293" mass="31281">MDHQGRFRGAALAAGVPDDEIGRFLEHLRLSVRLGGGAGGVPAGRSGGLPRLAVGREWPSAGDAQLPFVFSVDCAALPPVDGSALPAGGSLLFFLDHEEDHLAGAEGDHRYARVVYVPAGAETRTVEPRDPAIVAEGYDLHATLVAELPGRFTPDGDEDEYDEDDLSPFQQRLADDLERDLPQLEELVALAGELWPPGGGLATACLGGYVDEEVITSIAEQSLAGREKAGEIVIPVASWYSHVEREAHRLTGEWLSLARFPAGDHYDASFVIRHDDLAAGRVDRALSVTGFSE</sequence>
<dbReference type="OrthoDB" id="4775619at2"/>
<dbReference type="Proteomes" id="UP000239415">
    <property type="component" value="Unassembled WGS sequence"/>
</dbReference>
<accession>A0A2T0K2J5</accession>
<protein>
    <submittedName>
        <fullName evidence="1">Uncharacterized protein DUF1963</fullName>
    </submittedName>
</protein>
<dbReference type="SUPFAM" id="SSF103032">
    <property type="entry name" value="Hypothetical protein YwqG"/>
    <property type="match status" value="1"/>
</dbReference>
<dbReference type="EMBL" id="PVMZ01000017">
    <property type="protein sequence ID" value="PRX17018.1"/>
    <property type="molecule type" value="Genomic_DNA"/>
</dbReference>
<dbReference type="AlphaFoldDB" id="A0A2T0K2J5"/>
<keyword evidence="2" id="KW-1185">Reference proteome</keyword>
<proteinExistence type="predicted"/>
<name>A0A2T0K2J5_9ACTN</name>
<dbReference type="Gene3D" id="2.30.320.10">
    <property type="entry name" value="YwqG-like"/>
    <property type="match status" value="1"/>
</dbReference>
<comment type="caution">
    <text evidence="1">The sequence shown here is derived from an EMBL/GenBank/DDBJ whole genome shotgun (WGS) entry which is preliminary data.</text>
</comment>
<reference evidence="1 2" key="1">
    <citation type="submission" date="2018-03" db="EMBL/GenBank/DDBJ databases">
        <title>Genomic Encyclopedia of Archaeal and Bacterial Type Strains, Phase II (KMG-II): from individual species to whole genera.</title>
        <authorList>
            <person name="Goeker M."/>
        </authorList>
    </citation>
    <scope>NUCLEOTIDE SEQUENCE [LARGE SCALE GENOMIC DNA]</scope>
    <source>
        <strain evidence="1 2">DSM 43146</strain>
    </source>
</reference>
<evidence type="ECO:0000313" key="1">
    <source>
        <dbReference type="EMBL" id="PRX17018.1"/>
    </source>
</evidence>
<dbReference type="InterPro" id="IPR015315">
    <property type="entry name" value="DUF1963"/>
</dbReference>
<dbReference type="Pfam" id="PF09234">
    <property type="entry name" value="DUF1963"/>
    <property type="match status" value="1"/>
</dbReference>
<dbReference type="RefSeq" id="WP_106325831.1">
    <property type="nucleotide sequence ID" value="NZ_BOMO01000167.1"/>
</dbReference>
<organism evidence="1 2">
    <name type="scientific">Actinoplanes italicus</name>
    <dbReference type="NCBI Taxonomy" id="113567"/>
    <lineage>
        <taxon>Bacteria</taxon>
        <taxon>Bacillati</taxon>
        <taxon>Actinomycetota</taxon>
        <taxon>Actinomycetes</taxon>
        <taxon>Micromonosporales</taxon>
        <taxon>Micromonosporaceae</taxon>
        <taxon>Actinoplanes</taxon>
    </lineage>
</organism>